<comment type="caution">
    <text evidence="2">The sequence shown here is derived from an EMBL/GenBank/DDBJ whole genome shotgun (WGS) entry which is preliminary data.</text>
</comment>
<sequence>MAAAGRRPEDESPGLHAVPINIDYGPGNGILKSSAGRNRECELRLYQLQVHPLLLLPYR</sequence>
<organism evidence="2 3">
    <name type="scientific">Adiantum capillus-veneris</name>
    <name type="common">Maidenhair fern</name>
    <dbReference type="NCBI Taxonomy" id="13818"/>
    <lineage>
        <taxon>Eukaryota</taxon>
        <taxon>Viridiplantae</taxon>
        <taxon>Streptophyta</taxon>
        <taxon>Embryophyta</taxon>
        <taxon>Tracheophyta</taxon>
        <taxon>Polypodiopsida</taxon>
        <taxon>Polypodiidae</taxon>
        <taxon>Polypodiales</taxon>
        <taxon>Pteridineae</taxon>
        <taxon>Pteridaceae</taxon>
        <taxon>Vittarioideae</taxon>
        <taxon>Adiantum</taxon>
    </lineage>
</organism>
<evidence type="ECO:0000313" key="2">
    <source>
        <dbReference type="EMBL" id="KAI5076625.1"/>
    </source>
</evidence>
<evidence type="ECO:0000256" key="1">
    <source>
        <dbReference type="SAM" id="MobiDB-lite"/>
    </source>
</evidence>
<dbReference type="Proteomes" id="UP000886520">
    <property type="component" value="Chromosome 8"/>
</dbReference>
<gene>
    <name evidence="2" type="ORF">GOP47_0008690</name>
</gene>
<name>A0A9D4UZG2_ADICA</name>
<dbReference type="AlphaFoldDB" id="A0A9D4UZG2"/>
<feature type="compositionally biased region" description="Basic and acidic residues" evidence="1">
    <location>
        <begin position="1"/>
        <end position="10"/>
    </location>
</feature>
<keyword evidence="3" id="KW-1185">Reference proteome</keyword>
<reference evidence="2" key="1">
    <citation type="submission" date="2021-01" db="EMBL/GenBank/DDBJ databases">
        <title>Adiantum capillus-veneris genome.</title>
        <authorList>
            <person name="Fang Y."/>
            <person name="Liao Q."/>
        </authorList>
    </citation>
    <scope>NUCLEOTIDE SEQUENCE</scope>
    <source>
        <strain evidence="2">H3</strain>
        <tissue evidence="2">Leaf</tissue>
    </source>
</reference>
<evidence type="ECO:0000313" key="3">
    <source>
        <dbReference type="Proteomes" id="UP000886520"/>
    </source>
</evidence>
<proteinExistence type="predicted"/>
<dbReference type="EMBL" id="JABFUD020000008">
    <property type="protein sequence ID" value="KAI5076625.1"/>
    <property type="molecule type" value="Genomic_DNA"/>
</dbReference>
<feature type="region of interest" description="Disordered" evidence="1">
    <location>
        <begin position="1"/>
        <end position="20"/>
    </location>
</feature>
<accession>A0A9D4UZG2</accession>
<protein>
    <submittedName>
        <fullName evidence="2">Uncharacterized protein</fullName>
    </submittedName>
</protein>